<reference evidence="3" key="1">
    <citation type="submission" date="2023-06" db="EMBL/GenBank/DDBJ databases">
        <authorList>
            <consortium name="Lawrence Berkeley National Laboratory"/>
            <person name="Ahrendt S."/>
            <person name="Sahu N."/>
            <person name="Indic B."/>
            <person name="Wong-Bajracharya J."/>
            <person name="Merenyi Z."/>
            <person name="Ke H.-M."/>
            <person name="Monk M."/>
            <person name="Kocsube S."/>
            <person name="Drula E."/>
            <person name="Lipzen A."/>
            <person name="Balint B."/>
            <person name="Henrissat B."/>
            <person name="Andreopoulos B."/>
            <person name="Martin F.M."/>
            <person name="Harder C.B."/>
            <person name="Rigling D."/>
            <person name="Ford K.L."/>
            <person name="Foster G.D."/>
            <person name="Pangilinan J."/>
            <person name="Papanicolaou A."/>
            <person name="Barry K."/>
            <person name="LaButti K."/>
            <person name="Viragh M."/>
            <person name="Koriabine M."/>
            <person name="Yan M."/>
            <person name="Riley R."/>
            <person name="Champramary S."/>
            <person name="Plett K.L."/>
            <person name="Tsai I.J."/>
            <person name="Slot J."/>
            <person name="Sipos G."/>
            <person name="Plett J."/>
            <person name="Nagy L.G."/>
            <person name="Grigoriev I.V."/>
        </authorList>
    </citation>
    <scope>NUCLEOTIDE SEQUENCE</scope>
    <source>
        <strain evidence="3">FPL87.14</strain>
    </source>
</reference>
<evidence type="ECO:0000256" key="2">
    <source>
        <dbReference type="SAM" id="SignalP"/>
    </source>
</evidence>
<keyword evidence="4" id="KW-1185">Reference proteome</keyword>
<gene>
    <name evidence="3" type="ORF">EV421DRAFT_1874820</name>
</gene>
<evidence type="ECO:0000256" key="1">
    <source>
        <dbReference type="SAM" id="MobiDB-lite"/>
    </source>
</evidence>
<feature type="chain" id="PRO_5041217747" description="Secreted protein" evidence="2">
    <location>
        <begin position="21"/>
        <end position="124"/>
    </location>
</feature>
<evidence type="ECO:0008006" key="5">
    <source>
        <dbReference type="Google" id="ProtNLM"/>
    </source>
</evidence>
<keyword evidence="2" id="KW-0732">Signal</keyword>
<feature type="compositionally biased region" description="Low complexity" evidence="1">
    <location>
        <begin position="25"/>
        <end position="50"/>
    </location>
</feature>
<organism evidence="3 4">
    <name type="scientific">Armillaria borealis</name>
    <dbReference type="NCBI Taxonomy" id="47425"/>
    <lineage>
        <taxon>Eukaryota</taxon>
        <taxon>Fungi</taxon>
        <taxon>Dikarya</taxon>
        <taxon>Basidiomycota</taxon>
        <taxon>Agaricomycotina</taxon>
        <taxon>Agaricomycetes</taxon>
        <taxon>Agaricomycetidae</taxon>
        <taxon>Agaricales</taxon>
        <taxon>Marasmiineae</taxon>
        <taxon>Physalacriaceae</taxon>
        <taxon>Armillaria</taxon>
    </lineage>
</organism>
<dbReference type="AlphaFoldDB" id="A0AA39IC27"/>
<feature type="region of interest" description="Disordered" evidence="1">
    <location>
        <begin position="25"/>
        <end position="87"/>
    </location>
</feature>
<proteinExistence type="predicted"/>
<dbReference type="EMBL" id="JAUEPT010000397">
    <property type="protein sequence ID" value="KAK0421643.1"/>
    <property type="molecule type" value="Genomic_DNA"/>
</dbReference>
<feature type="signal peptide" evidence="2">
    <location>
        <begin position="1"/>
        <end position="20"/>
    </location>
</feature>
<name>A0AA39IC27_9AGAR</name>
<protein>
    <recommendedName>
        <fullName evidence="5">Secreted protein</fullName>
    </recommendedName>
</protein>
<comment type="caution">
    <text evidence="3">The sequence shown here is derived from an EMBL/GenBank/DDBJ whole genome shotgun (WGS) entry which is preliminary data.</text>
</comment>
<feature type="region of interest" description="Disordered" evidence="1">
    <location>
        <begin position="101"/>
        <end position="124"/>
    </location>
</feature>
<sequence>MPTKALLVLLAISDSAPSLARSHTLPFPLNPLSDSLSPSSSPLPHSDVPSVKTAVSINSRLEPHRPPIRTKWPIPMTSRLKPVDPPSCTKWPVPMNFRPPSAVSINNTPTSLTATRPPSSLHPG</sequence>
<feature type="compositionally biased region" description="Polar residues" evidence="1">
    <location>
        <begin position="103"/>
        <end position="118"/>
    </location>
</feature>
<accession>A0AA39IC27</accession>
<dbReference type="Proteomes" id="UP001175226">
    <property type="component" value="Unassembled WGS sequence"/>
</dbReference>
<evidence type="ECO:0000313" key="3">
    <source>
        <dbReference type="EMBL" id="KAK0421643.1"/>
    </source>
</evidence>
<evidence type="ECO:0000313" key="4">
    <source>
        <dbReference type="Proteomes" id="UP001175226"/>
    </source>
</evidence>